<feature type="transmembrane region" description="Helical" evidence="1">
    <location>
        <begin position="314"/>
        <end position="331"/>
    </location>
</feature>
<feature type="transmembrane region" description="Helical" evidence="1">
    <location>
        <begin position="175"/>
        <end position="198"/>
    </location>
</feature>
<name>A0AAU3HSM8_9ACTN</name>
<protein>
    <submittedName>
        <fullName evidence="2">DUF2306 domain-containing protein</fullName>
    </submittedName>
</protein>
<reference evidence="2" key="1">
    <citation type="submission" date="2022-10" db="EMBL/GenBank/DDBJ databases">
        <title>The complete genomes of actinobacterial strains from the NBC collection.</title>
        <authorList>
            <person name="Joergensen T.S."/>
            <person name="Alvarez Arevalo M."/>
            <person name="Sterndorff E.B."/>
            <person name="Faurdal D."/>
            <person name="Vuksanovic O."/>
            <person name="Mourched A.-S."/>
            <person name="Charusanti P."/>
            <person name="Shaw S."/>
            <person name="Blin K."/>
            <person name="Weber T."/>
        </authorList>
    </citation>
    <scope>NUCLEOTIDE SEQUENCE</scope>
    <source>
        <strain evidence="2">NBC_01393</strain>
    </source>
</reference>
<proteinExistence type="predicted"/>
<feature type="transmembrane region" description="Helical" evidence="1">
    <location>
        <begin position="210"/>
        <end position="229"/>
    </location>
</feature>
<keyword evidence="1" id="KW-0812">Transmembrane</keyword>
<dbReference type="InterPro" id="IPR018750">
    <property type="entry name" value="DUF2306_membrane"/>
</dbReference>
<keyword evidence="1" id="KW-0472">Membrane</keyword>
<evidence type="ECO:0000256" key="1">
    <source>
        <dbReference type="SAM" id="Phobius"/>
    </source>
</evidence>
<dbReference type="AlphaFoldDB" id="A0AAU3HSM8"/>
<dbReference type="EMBL" id="CP109546">
    <property type="protein sequence ID" value="WTZ07347.1"/>
    <property type="molecule type" value="Genomic_DNA"/>
</dbReference>
<keyword evidence="1" id="KW-1133">Transmembrane helix</keyword>
<evidence type="ECO:0000313" key="2">
    <source>
        <dbReference type="EMBL" id="WTZ07347.1"/>
    </source>
</evidence>
<feature type="transmembrane region" description="Helical" evidence="1">
    <location>
        <begin position="139"/>
        <end position="163"/>
    </location>
</feature>
<gene>
    <name evidence="2" type="ORF">OG699_04640</name>
</gene>
<feature type="transmembrane region" description="Helical" evidence="1">
    <location>
        <begin position="75"/>
        <end position="94"/>
    </location>
</feature>
<feature type="transmembrane region" description="Helical" evidence="1">
    <location>
        <begin position="275"/>
        <end position="293"/>
    </location>
</feature>
<dbReference type="Pfam" id="PF10067">
    <property type="entry name" value="DUF2306"/>
    <property type="match status" value="1"/>
</dbReference>
<feature type="transmembrane region" description="Helical" evidence="1">
    <location>
        <begin position="106"/>
        <end position="127"/>
    </location>
</feature>
<accession>A0AAU3HSM8</accession>
<feature type="transmembrane region" description="Helical" evidence="1">
    <location>
        <begin position="12"/>
        <end position="29"/>
    </location>
</feature>
<feature type="transmembrane region" description="Helical" evidence="1">
    <location>
        <begin position="343"/>
        <end position="368"/>
    </location>
</feature>
<sequence length="391" mass="41496">MRRPTGTTWRRLAVIAVSAVCVGYAPIAMTELWPYAHPGAPAFGEWILAHVVSPRYVADALATRIGPYRHSLVPMIVHSVLGGVLMLLGPVQVLTAVRRRTRLHRGLGVVFAVTVYASMAGAGMYLARTAPEDAFSGAAFWIVLATILVGTVMSVTFGVLAAVGGFPDLHQRWMLLCYGFLLTAPLLRFEWGGLPLILPGLSMAEINQLATMHLGSVVAFGALIASRSLDRRANVAGVSGSWAPVPVLALAHLAGAAALTWIARASLDHGTQGRRLLLAYLLPYAVTYAVMALRARRAGREGRLWAREEWRLHWVAQCLAPALSAGAAPLFERSLGLDGLTALAAGAAIGCGVMAFTATLIVSVRVMYAREVLKRAAPAPGSATRLSAPVS</sequence>
<feature type="transmembrane region" description="Helical" evidence="1">
    <location>
        <begin position="241"/>
        <end position="263"/>
    </location>
</feature>
<organism evidence="2">
    <name type="scientific">Streptomyces sp. NBC_01393</name>
    <dbReference type="NCBI Taxonomy" id="2903851"/>
    <lineage>
        <taxon>Bacteria</taxon>
        <taxon>Bacillati</taxon>
        <taxon>Actinomycetota</taxon>
        <taxon>Actinomycetes</taxon>
        <taxon>Kitasatosporales</taxon>
        <taxon>Streptomycetaceae</taxon>
        <taxon>Streptomyces</taxon>
    </lineage>
</organism>